<feature type="binding site" evidence="7">
    <location>
        <position position="236"/>
    </location>
    <ligand>
        <name>Zn(2+)</name>
        <dbReference type="ChEBI" id="CHEBI:29105"/>
        <label>1</label>
    </ligand>
</feature>
<dbReference type="Gene3D" id="3.40.630.10">
    <property type="entry name" value="Zn peptidases"/>
    <property type="match status" value="1"/>
</dbReference>
<keyword evidence="11" id="KW-1185">Reference proteome</keyword>
<keyword evidence="8" id="KW-0812">Transmembrane</keyword>
<accession>A0AAD6U2R5</accession>
<dbReference type="PIRSF" id="PIRSF037217">
    <property type="entry name" value="Carboxypeptidase_S"/>
    <property type="match status" value="1"/>
</dbReference>
<keyword evidence="3 7" id="KW-0479">Metal-binding</keyword>
<dbReference type="CDD" id="cd05674">
    <property type="entry name" value="M20_yscS"/>
    <property type="match status" value="1"/>
</dbReference>
<dbReference type="Pfam" id="PF07687">
    <property type="entry name" value="M20_dimer"/>
    <property type="match status" value="1"/>
</dbReference>
<gene>
    <name evidence="10" type="ORF">B0H15DRAFT_851685</name>
</gene>
<feature type="binding site" evidence="7">
    <location>
        <position position="166"/>
    </location>
    <ligand>
        <name>Zn(2+)</name>
        <dbReference type="ChEBI" id="CHEBI:29105"/>
        <label>2</label>
    </ligand>
</feature>
<dbReference type="InterPro" id="IPR001261">
    <property type="entry name" value="ArgE/DapE_CS"/>
</dbReference>
<dbReference type="Proteomes" id="UP001222325">
    <property type="component" value="Unassembled WGS sequence"/>
</dbReference>
<dbReference type="InterPro" id="IPR002933">
    <property type="entry name" value="Peptidase_M20"/>
</dbReference>
<evidence type="ECO:0000256" key="8">
    <source>
        <dbReference type="SAM" id="Phobius"/>
    </source>
</evidence>
<dbReference type="GO" id="GO:0046872">
    <property type="term" value="F:metal ion binding"/>
    <property type="evidence" value="ECO:0007669"/>
    <property type="project" value="UniProtKB-KW"/>
</dbReference>
<feature type="binding site" evidence="7">
    <location>
        <position position="264"/>
    </location>
    <ligand>
        <name>Zn(2+)</name>
        <dbReference type="ChEBI" id="CHEBI:29105"/>
        <label>2</label>
    </ligand>
</feature>
<dbReference type="PANTHER" id="PTHR45962:SF1">
    <property type="entry name" value="N-FATTY-ACYL-AMINO ACID SYNTHASE_HYDROLASE PM20D1"/>
    <property type="match status" value="1"/>
</dbReference>
<dbReference type="AlphaFoldDB" id="A0AAD6U2R5"/>
<dbReference type="InterPro" id="IPR036264">
    <property type="entry name" value="Bact_exopeptidase_dim_dom"/>
</dbReference>
<dbReference type="SUPFAM" id="SSF53187">
    <property type="entry name" value="Zn-dependent exopeptidases"/>
    <property type="match status" value="1"/>
</dbReference>
<name>A0AAD6U2R5_9AGAR</name>
<evidence type="ECO:0000256" key="6">
    <source>
        <dbReference type="PIRSR" id="PIRSR037217-1"/>
    </source>
</evidence>
<evidence type="ECO:0000259" key="9">
    <source>
        <dbReference type="Pfam" id="PF07687"/>
    </source>
</evidence>
<feature type="active site" description="Proton acceptor" evidence="6">
    <location>
        <position position="235"/>
    </location>
</feature>
<feature type="binding site" evidence="7">
    <location>
        <position position="201"/>
    </location>
    <ligand>
        <name>Zn(2+)</name>
        <dbReference type="ChEBI" id="CHEBI:29105"/>
        <label>2</label>
    </ligand>
</feature>
<dbReference type="GO" id="GO:0004181">
    <property type="term" value="F:metallocarboxypeptidase activity"/>
    <property type="evidence" value="ECO:0007669"/>
    <property type="project" value="InterPro"/>
</dbReference>
<evidence type="ECO:0000256" key="3">
    <source>
        <dbReference type="ARBA" id="ARBA00022723"/>
    </source>
</evidence>
<dbReference type="InterPro" id="IPR017141">
    <property type="entry name" value="Pept_M20_carboxypep"/>
</dbReference>
<keyword evidence="4" id="KW-0378">Hydrolase</keyword>
<evidence type="ECO:0000256" key="1">
    <source>
        <dbReference type="ARBA" id="ARBA00006247"/>
    </source>
</evidence>
<evidence type="ECO:0000256" key="4">
    <source>
        <dbReference type="ARBA" id="ARBA00022801"/>
    </source>
</evidence>
<feature type="transmembrane region" description="Helical" evidence="8">
    <location>
        <begin position="21"/>
        <end position="38"/>
    </location>
</feature>
<dbReference type="EMBL" id="JARJCN010000043">
    <property type="protein sequence ID" value="KAJ7082845.1"/>
    <property type="molecule type" value="Genomic_DNA"/>
</dbReference>
<keyword evidence="2" id="KW-0645">Protease</keyword>
<feature type="binding site" evidence="7">
    <location>
        <position position="201"/>
    </location>
    <ligand>
        <name>Zn(2+)</name>
        <dbReference type="ChEBI" id="CHEBI:29105"/>
        <label>1</label>
    </ligand>
</feature>
<dbReference type="Gene3D" id="1.10.150.900">
    <property type="match status" value="1"/>
</dbReference>
<keyword evidence="8" id="KW-1133">Transmembrane helix</keyword>
<dbReference type="FunFam" id="3.40.630.10:FF:000027">
    <property type="entry name" value="N-fatty-acyl-amino acid synthase/hydrolase PM20D1"/>
    <property type="match status" value="1"/>
</dbReference>
<evidence type="ECO:0000313" key="11">
    <source>
        <dbReference type="Proteomes" id="UP001222325"/>
    </source>
</evidence>
<sequence length="588" mass="63610">MPPLSNEKLATSSRTTTRLPPVVWCGLIVIVTLLSFHVRPFISLHLIAQYEEAGTKICPQVDNLFPERNAETWAGARERTASEAFKMRAIDWLAGAVRIPTESFDDMQAVGVDPRWDVFATFHAYLAQAFPLVHGNLKLRKINTYGLLYEWRGSNESLKPVLLTAHQDVVPVDPSTADSWDHPPYSGYFDGTRIWGRGTIDDKNGLIGILAAVESLLQIGFTPTRTFVMAFGFDEEVNGLEGAAQLAKTLLATYGEDSFAFILDEGAGLIEMFGIVAAFPCVAEKGYLDVVVEVTSPGGHSSIPPDHTSIGMLAAMIVEYEDNPHQLQLSRESTPYRTVQCLAKYSPTMSPAAKRLVADAAHSDAALAALGALLSKDPLYRTQIGTTTAVDVVRGGVKSNALPEAAYAIVNHRILAESSVAAVRAHDTALLAPLAVRFNLTYTAFDVDISSPGARASGMLALRDLDAASALEPAPLTPTDGPDAAPYQLLSGSIRAAYAARRAAGGERGNYTVPVVPSTMLGNTDTRYYWALSRHIFRYGHGNSAGRGPEDAQKGMHTTNESIDADDLVEGIRFFVMLVLNADEWLMV</sequence>
<dbReference type="PANTHER" id="PTHR45962">
    <property type="entry name" value="N-FATTY-ACYL-AMINO ACID SYNTHASE/HYDROLASE PM20D1"/>
    <property type="match status" value="1"/>
</dbReference>
<dbReference type="Gene3D" id="3.30.70.360">
    <property type="match status" value="1"/>
</dbReference>
<dbReference type="SUPFAM" id="SSF55031">
    <property type="entry name" value="Bacterial exopeptidase dimerisation domain"/>
    <property type="match status" value="1"/>
</dbReference>
<evidence type="ECO:0000256" key="5">
    <source>
        <dbReference type="ARBA" id="ARBA00022833"/>
    </source>
</evidence>
<evidence type="ECO:0000313" key="10">
    <source>
        <dbReference type="EMBL" id="KAJ7082845.1"/>
    </source>
</evidence>
<evidence type="ECO:0000256" key="7">
    <source>
        <dbReference type="PIRSR" id="PIRSR037217-2"/>
    </source>
</evidence>
<organism evidence="10 11">
    <name type="scientific">Mycena belliarum</name>
    <dbReference type="NCBI Taxonomy" id="1033014"/>
    <lineage>
        <taxon>Eukaryota</taxon>
        <taxon>Fungi</taxon>
        <taxon>Dikarya</taxon>
        <taxon>Basidiomycota</taxon>
        <taxon>Agaricomycotina</taxon>
        <taxon>Agaricomycetes</taxon>
        <taxon>Agaricomycetidae</taxon>
        <taxon>Agaricales</taxon>
        <taxon>Marasmiineae</taxon>
        <taxon>Mycenaceae</taxon>
        <taxon>Mycena</taxon>
    </lineage>
</organism>
<reference evidence="10" key="1">
    <citation type="submission" date="2023-03" db="EMBL/GenBank/DDBJ databases">
        <title>Massive genome expansion in bonnet fungi (Mycena s.s.) driven by repeated elements and novel gene families across ecological guilds.</title>
        <authorList>
            <consortium name="Lawrence Berkeley National Laboratory"/>
            <person name="Harder C.B."/>
            <person name="Miyauchi S."/>
            <person name="Viragh M."/>
            <person name="Kuo A."/>
            <person name="Thoen E."/>
            <person name="Andreopoulos B."/>
            <person name="Lu D."/>
            <person name="Skrede I."/>
            <person name="Drula E."/>
            <person name="Henrissat B."/>
            <person name="Morin E."/>
            <person name="Kohler A."/>
            <person name="Barry K."/>
            <person name="LaButti K."/>
            <person name="Morin E."/>
            <person name="Salamov A."/>
            <person name="Lipzen A."/>
            <person name="Mereny Z."/>
            <person name="Hegedus B."/>
            <person name="Baldrian P."/>
            <person name="Stursova M."/>
            <person name="Weitz H."/>
            <person name="Taylor A."/>
            <person name="Grigoriev I.V."/>
            <person name="Nagy L.G."/>
            <person name="Martin F."/>
            <person name="Kauserud H."/>
        </authorList>
    </citation>
    <scope>NUCLEOTIDE SEQUENCE</scope>
    <source>
        <strain evidence="10">CBHHK173m</strain>
    </source>
</reference>
<proteinExistence type="inferred from homology"/>
<keyword evidence="8" id="KW-0472">Membrane</keyword>
<dbReference type="GO" id="GO:0051603">
    <property type="term" value="P:proteolysis involved in protein catabolic process"/>
    <property type="evidence" value="ECO:0007669"/>
    <property type="project" value="TreeGrafter"/>
</dbReference>
<comment type="caution">
    <text evidence="10">The sequence shown here is derived from an EMBL/GenBank/DDBJ whole genome shotgun (WGS) entry which is preliminary data.</text>
</comment>
<dbReference type="GO" id="GO:0000328">
    <property type="term" value="C:fungal-type vacuole lumen"/>
    <property type="evidence" value="ECO:0007669"/>
    <property type="project" value="TreeGrafter"/>
</dbReference>
<feature type="binding site" evidence="7">
    <location>
        <position position="557"/>
    </location>
    <ligand>
        <name>Zn(2+)</name>
        <dbReference type="ChEBI" id="CHEBI:29105"/>
        <label>1</label>
    </ligand>
</feature>
<keyword evidence="5 7" id="KW-0862">Zinc</keyword>
<dbReference type="Pfam" id="PF01546">
    <property type="entry name" value="Peptidase_M20"/>
    <property type="match status" value="1"/>
</dbReference>
<dbReference type="PROSITE" id="PS00758">
    <property type="entry name" value="ARGE_DAPE_CPG2_1"/>
    <property type="match status" value="1"/>
</dbReference>
<evidence type="ECO:0000256" key="2">
    <source>
        <dbReference type="ARBA" id="ARBA00022670"/>
    </source>
</evidence>
<feature type="domain" description="Peptidase M20 dimerisation" evidence="9">
    <location>
        <begin position="282"/>
        <end position="426"/>
    </location>
</feature>
<feature type="active site" evidence="6">
    <location>
        <position position="168"/>
    </location>
</feature>
<comment type="similarity">
    <text evidence="1">Belongs to the peptidase M20A family.</text>
</comment>
<dbReference type="InterPro" id="IPR047177">
    <property type="entry name" value="Pept_M20A"/>
</dbReference>
<protein>
    <recommendedName>
        <fullName evidence="9">Peptidase M20 dimerisation domain-containing protein</fullName>
    </recommendedName>
</protein>
<dbReference type="InterPro" id="IPR011650">
    <property type="entry name" value="Peptidase_M20_dimer"/>
</dbReference>